<feature type="compositionally biased region" description="Polar residues" evidence="3">
    <location>
        <begin position="195"/>
        <end position="220"/>
    </location>
</feature>
<reference evidence="5" key="2">
    <citation type="submission" date="2021-10" db="EMBL/GenBank/DDBJ databases">
        <title>Phylogenomics reveals ancestral predisposition of the termite-cultivated fungus Termitomyces towards a domesticated lifestyle.</title>
        <authorList>
            <person name="Auxier B."/>
            <person name="Grum-Grzhimaylo A."/>
            <person name="Cardenas M.E."/>
            <person name="Lodge J.D."/>
            <person name="Laessoe T."/>
            <person name="Pedersen O."/>
            <person name="Smith M.E."/>
            <person name="Kuyper T.W."/>
            <person name="Franco-Molano E.A."/>
            <person name="Baroni T.J."/>
            <person name="Aanen D.K."/>
        </authorList>
    </citation>
    <scope>NUCLEOTIDE SEQUENCE</scope>
    <source>
        <strain evidence="5">AP01</strain>
        <tissue evidence="5">Mycelium</tissue>
    </source>
</reference>
<feature type="domain" description="Ras-GAP" evidence="4">
    <location>
        <begin position="1238"/>
        <end position="1414"/>
    </location>
</feature>
<proteinExistence type="predicted"/>
<dbReference type="PANTHER" id="PTHR10194:SF142">
    <property type="entry name" value="NEUROFIBROMIN"/>
    <property type="match status" value="1"/>
</dbReference>
<dbReference type="SMART" id="SM00323">
    <property type="entry name" value="RasGAP"/>
    <property type="match status" value="1"/>
</dbReference>
<evidence type="ECO:0000256" key="1">
    <source>
        <dbReference type="ARBA" id="ARBA00022468"/>
    </source>
</evidence>
<dbReference type="InterPro" id="IPR008936">
    <property type="entry name" value="Rho_GTPase_activation_prot"/>
</dbReference>
<dbReference type="Gene3D" id="1.10.506.10">
    <property type="entry name" value="GTPase Activation - p120gap, domain 1"/>
    <property type="match status" value="1"/>
</dbReference>
<organism evidence="5 6">
    <name type="scientific">Asterophora parasitica</name>
    <dbReference type="NCBI Taxonomy" id="117018"/>
    <lineage>
        <taxon>Eukaryota</taxon>
        <taxon>Fungi</taxon>
        <taxon>Dikarya</taxon>
        <taxon>Basidiomycota</taxon>
        <taxon>Agaricomycotina</taxon>
        <taxon>Agaricomycetes</taxon>
        <taxon>Agaricomycetidae</taxon>
        <taxon>Agaricales</taxon>
        <taxon>Tricholomatineae</taxon>
        <taxon>Lyophyllaceae</taxon>
        <taxon>Asterophora</taxon>
    </lineage>
</organism>
<protein>
    <recommendedName>
        <fullName evidence="4">Ras-GAP domain-containing protein</fullName>
    </recommendedName>
</protein>
<dbReference type="EMBL" id="JABCKV010000001">
    <property type="protein sequence ID" value="KAG5648701.1"/>
    <property type="molecule type" value="Genomic_DNA"/>
</dbReference>
<keyword evidence="2" id="KW-0597">Phosphoprotein</keyword>
<reference evidence="5" key="1">
    <citation type="submission" date="2020-07" db="EMBL/GenBank/DDBJ databases">
        <authorList>
            <person name="Nieuwenhuis M."/>
            <person name="Van De Peppel L.J.J."/>
        </authorList>
    </citation>
    <scope>NUCLEOTIDE SEQUENCE</scope>
    <source>
        <strain evidence="5">AP01</strain>
        <tissue evidence="5">Mycelium</tissue>
    </source>
</reference>
<dbReference type="SUPFAM" id="SSF48350">
    <property type="entry name" value="GTPase activation domain, GAP"/>
    <property type="match status" value="1"/>
</dbReference>
<dbReference type="PROSITE" id="PS50018">
    <property type="entry name" value="RAS_GTPASE_ACTIV_2"/>
    <property type="match status" value="1"/>
</dbReference>
<evidence type="ECO:0000313" key="6">
    <source>
        <dbReference type="Proteomes" id="UP000775547"/>
    </source>
</evidence>
<keyword evidence="6" id="KW-1185">Reference proteome</keyword>
<keyword evidence="1" id="KW-0343">GTPase activation</keyword>
<name>A0A9P7KE31_9AGAR</name>
<feature type="region of interest" description="Disordered" evidence="3">
    <location>
        <begin position="187"/>
        <end position="220"/>
    </location>
</feature>
<dbReference type="PANTHER" id="PTHR10194">
    <property type="entry name" value="RAS GTPASE-ACTIVATING PROTEINS"/>
    <property type="match status" value="1"/>
</dbReference>
<dbReference type="OrthoDB" id="28245at2759"/>
<dbReference type="InterPro" id="IPR001936">
    <property type="entry name" value="RasGAP_dom"/>
</dbReference>
<accession>A0A9P7KE31</accession>
<evidence type="ECO:0000256" key="2">
    <source>
        <dbReference type="ARBA" id="ARBA00022553"/>
    </source>
</evidence>
<sequence length="1576" mass="174529">MGMGSIQQHSLLSLGASATPQQKVVQVLVHRLKNKARGVADCDGAIQQAIEALVELSRDSVDIIAWALSELLERLAKQTDASGYLNIEVLQSQLLILKVLSMTMASRWNSPMTGSTKGQRQGSSDYSIPPPTFQEPLPLDDNCARYVLSVMVLLMRQTSFPDHPVMLPNRFSDLTFRDFESHPLVAESQPEISLDSPTSAPEPSRAHQTQEAALRAQSSANSVRSGKLSLNSTIQFPATKTTYEKTHMSLVKSTVPVNDLIAQYAGRIVFQISASNWNVVYHRLRTKIHFLASNAAENPDVIDLQLMAHSALDRQRLVQLLNELSSLLVSMGREAQVAIAVPLRSAVWNWITAFPHEFNDAIRPTTSRGKGAKTEGAPERVFDLLYSMNPANDEKVFWPTLTILNCITADRMAADFQLTLAGETKPNRKEMKLGEDVMKHASGNTKLTDVALVCLLDICRAATHVAEPEAPLRLVAYDIAHEIKGALSSNPTRKPFWDSSEDIDVAIYAEALVAIFRNIPEDEALSLFSVCVEPERSEAVKLCATSGLRRSEIDQYGNMKRTASRPQGKRTSIQPLSDREVLLLAILSLWRASPLFQLKDITVPGIEEWVDTLNKVWEASLDISVKVSAASCFYLSATALYKDPMAEDPAYSMMVTFLKITLPATLFSIVTNLLHARGDVEAERLWIVIAHQMIELYVKKTDNSAIKSIQTDPARVSAFALAEIALLVALTSADSNVSQLAAKGLRFLANAERQPGAPVNQTVSDEDRSKRNPIYEQLGDPKVMVVGRVGHQKRIRKLVRLISYSSAVYIAVWQECYWRWRALTETIFDSAPDSSDGGDNYSLPPTWQDQRFQWQNLTLFLAALGGACVQENQDLTSLANVIPAHSLPDEMRAMPNPVPLVGTFISDLTTLLVVNDTQIRDVARDALGTELSPKLYSKLLKHLDEKIRGFQESSGVELNEVALLFLEQFIAVLKLLVENSHGTMEDVMSIDVSSTMSTLASFMTRFTGPPSFRLKTKFCAMCESVCNRTDTLAVRKDSSARHHILDIIIGWIQPTTGNTGELATILNELNMSCLRTSVKLLDRLHLRPVDANTGDDGVHVVSRLFNKYSGALLQALEAYHSDVPVSDSVSDLGSLHQKIRVSQQEAELRELVITGLSHLVSANTESGFKQCLPLAYDDDNRKRAIFAHVFARVIGQGTKFDPEDRSASIARHNRLCDLVKGSDMVLALTICEICPPSEVDMMISVLLNIFDTRASLMKLIKVMIEREVATTGNYNEANLFRSNTTCTRFLSAFAKIHGYHYLRTLVQPLIKIMVENSSGYGYDLDPTKTSDQDVARNLQNVTIVATHFLDIVSSSIPAIPPMFREICAHIASTVFISPAVVAPEIIDLELPKESSVVLRRGLMVITKIIQNLANNIFFGKEAHMVVLNPFLKANITNVTRFLSELSKSAPSATPDDSDQWLGTTSDDTDIIVLHRFFDKHADKIGKELLSLSKPSTDGDASVLSGKRAWDGLCALLVDLGPPLEIPRPSHLTHHVHPEYLDLMARCAGRDTREVEDIFLETGVSLVWHLFFRAKPT</sequence>
<dbReference type="Proteomes" id="UP000775547">
    <property type="component" value="Unassembled WGS sequence"/>
</dbReference>
<dbReference type="GO" id="GO:0005096">
    <property type="term" value="F:GTPase activator activity"/>
    <property type="evidence" value="ECO:0007669"/>
    <property type="project" value="UniProtKB-KW"/>
</dbReference>
<evidence type="ECO:0000313" key="5">
    <source>
        <dbReference type="EMBL" id="KAG5648701.1"/>
    </source>
</evidence>
<gene>
    <name evidence="5" type="ORF">DXG03_000048</name>
</gene>
<comment type="caution">
    <text evidence="5">The sequence shown here is derived from an EMBL/GenBank/DDBJ whole genome shotgun (WGS) entry which is preliminary data.</text>
</comment>
<feature type="compositionally biased region" description="Polar residues" evidence="3">
    <location>
        <begin position="110"/>
        <end position="126"/>
    </location>
</feature>
<evidence type="ECO:0000259" key="4">
    <source>
        <dbReference type="PROSITE" id="PS50018"/>
    </source>
</evidence>
<feature type="region of interest" description="Disordered" evidence="3">
    <location>
        <begin position="110"/>
        <end position="134"/>
    </location>
</feature>
<evidence type="ECO:0000256" key="3">
    <source>
        <dbReference type="SAM" id="MobiDB-lite"/>
    </source>
</evidence>
<dbReference type="InterPro" id="IPR039360">
    <property type="entry name" value="Ras_GTPase"/>
</dbReference>